<evidence type="ECO:0000256" key="3">
    <source>
        <dbReference type="ARBA" id="ARBA00022989"/>
    </source>
</evidence>
<feature type="transmembrane region" description="Helical" evidence="5">
    <location>
        <begin position="190"/>
        <end position="208"/>
    </location>
</feature>
<feature type="transmembrane region" description="Helical" evidence="5">
    <location>
        <begin position="59"/>
        <end position="76"/>
    </location>
</feature>
<evidence type="ECO:0000313" key="6">
    <source>
        <dbReference type="EMBL" id="KAK8018788.1"/>
    </source>
</evidence>
<reference evidence="6 7" key="1">
    <citation type="submission" date="2023-01" db="EMBL/GenBank/DDBJ databases">
        <title>Analysis of 21 Apiospora genomes using comparative genomics revels a genus with tremendous synthesis potential of carbohydrate active enzymes and secondary metabolites.</title>
        <authorList>
            <person name="Sorensen T."/>
        </authorList>
    </citation>
    <scope>NUCLEOTIDE SEQUENCE [LARGE SCALE GENOMIC DNA]</scope>
    <source>
        <strain evidence="6 7">CBS 20057</strain>
    </source>
</reference>
<accession>A0ABR1RV18</accession>
<gene>
    <name evidence="6" type="ORF">PG991_007978</name>
</gene>
<dbReference type="CDD" id="cd13965">
    <property type="entry name" value="PT_UbiA_3"/>
    <property type="match status" value="1"/>
</dbReference>
<evidence type="ECO:0000313" key="7">
    <source>
        <dbReference type="Proteomes" id="UP001396898"/>
    </source>
</evidence>
<feature type="transmembrane region" description="Helical" evidence="5">
    <location>
        <begin position="257"/>
        <end position="276"/>
    </location>
</feature>
<feature type="transmembrane region" description="Helical" evidence="5">
    <location>
        <begin position="229"/>
        <end position="251"/>
    </location>
</feature>
<dbReference type="InterPro" id="IPR000537">
    <property type="entry name" value="UbiA_prenyltransferase"/>
</dbReference>
<evidence type="ECO:0000256" key="1">
    <source>
        <dbReference type="ARBA" id="ARBA00004141"/>
    </source>
</evidence>
<comment type="caution">
    <text evidence="6">The sequence shown here is derived from an EMBL/GenBank/DDBJ whole genome shotgun (WGS) entry which is preliminary data.</text>
</comment>
<evidence type="ECO:0000256" key="5">
    <source>
        <dbReference type="SAM" id="Phobius"/>
    </source>
</evidence>
<feature type="transmembrane region" description="Helical" evidence="5">
    <location>
        <begin position="285"/>
        <end position="303"/>
    </location>
</feature>
<comment type="subcellular location">
    <subcellularLocation>
        <location evidence="1">Membrane</location>
        <topology evidence="1">Multi-pass membrane protein</topology>
    </subcellularLocation>
</comment>
<dbReference type="EMBL" id="JAQQWI010000010">
    <property type="protein sequence ID" value="KAK8018788.1"/>
    <property type="molecule type" value="Genomic_DNA"/>
</dbReference>
<feature type="transmembrane region" description="Helical" evidence="5">
    <location>
        <begin position="12"/>
        <end position="39"/>
    </location>
</feature>
<feature type="transmembrane region" description="Helical" evidence="5">
    <location>
        <begin position="109"/>
        <end position="129"/>
    </location>
</feature>
<dbReference type="PANTHER" id="PTHR42723:SF1">
    <property type="entry name" value="CHLOROPHYLL SYNTHASE, CHLOROPLASTIC"/>
    <property type="match status" value="1"/>
</dbReference>
<sequence length="304" mass="33174">MWSSNLRLDRHIYTLYLVTASDIVSVLVPQTLFASFAALSGQFVDDRAHLPLGVLSARLPHVVLWLWLHLLVLDLANQRLPDSVAEDSLNKPWRPIPAGRLTPSGARHLLIFSIALTYVLSALLLGAVYETLLLFALNWLYNDLGLANDHWFLRSLMNAAGLTTMGAGALTVALHQDCGLTLDDGAAYRWFLLCAGVLLTTIQAQDLYDQEGDAARQRSTAPLVWGDAATRWSVAAAVLFWSISMPALLGLQLPEDGVAYVASASAGISVAARVLLRRGVAEDKATFKVWAVWLVFLYALPLAV</sequence>
<dbReference type="PANTHER" id="PTHR42723">
    <property type="entry name" value="CHLOROPHYLL SYNTHASE"/>
    <property type="match status" value="1"/>
</dbReference>
<organism evidence="6 7">
    <name type="scientific">Apiospora marii</name>
    <dbReference type="NCBI Taxonomy" id="335849"/>
    <lineage>
        <taxon>Eukaryota</taxon>
        <taxon>Fungi</taxon>
        <taxon>Dikarya</taxon>
        <taxon>Ascomycota</taxon>
        <taxon>Pezizomycotina</taxon>
        <taxon>Sordariomycetes</taxon>
        <taxon>Xylariomycetidae</taxon>
        <taxon>Amphisphaeriales</taxon>
        <taxon>Apiosporaceae</taxon>
        <taxon>Apiospora</taxon>
    </lineage>
</organism>
<evidence type="ECO:0000256" key="4">
    <source>
        <dbReference type="ARBA" id="ARBA00023136"/>
    </source>
</evidence>
<keyword evidence="7" id="KW-1185">Reference proteome</keyword>
<proteinExistence type="predicted"/>
<protein>
    <submittedName>
        <fullName evidence="6">UbiA prenyltransferase</fullName>
    </submittedName>
</protein>
<dbReference type="InterPro" id="IPR050475">
    <property type="entry name" value="Prenyltransferase_related"/>
</dbReference>
<keyword evidence="3 5" id="KW-1133">Transmembrane helix</keyword>
<dbReference type="Proteomes" id="UP001396898">
    <property type="component" value="Unassembled WGS sequence"/>
</dbReference>
<keyword evidence="2 5" id="KW-0812">Transmembrane</keyword>
<keyword evidence="4 5" id="KW-0472">Membrane</keyword>
<dbReference type="Pfam" id="PF01040">
    <property type="entry name" value="UbiA"/>
    <property type="match status" value="1"/>
</dbReference>
<evidence type="ECO:0000256" key="2">
    <source>
        <dbReference type="ARBA" id="ARBA00022692"/>
    </source>
</evidence>
<name>A0ABR1RV18_9PEZI</name>